<keyword evidence="14" id="KW-1185">Reference proteome</keyword>
<dbReference type="InterPro" id="IPR003737">
    <property type="entry name" value="GlcNAc_PI_deacetylase-related"/>
</dbReference>
<evidence type="ECO:0000256" key="5">
    <source>
        <dbReference type="ARBA" id="ARBA00022448"/>
    </source>
</evidence>
<evidence type="ECO:0000256" key="6">
    <source>
        <dbReference type="ARBA" id="ARBA00022692"/>
    </source>
</evidence>
<organism evidence="13 14">
    <name type="scientific">Eutrema salsugineum</name>
    <name type="common">Saltwater cress</name>
    <name type="synonym">Sisymbrium salsugineum</name>
    <dbReference type="NCBI Taxonomy" id="72664"/>
    <lineage>
        <taxon>Eukaryota</taxon>
        <taxon>Viridiplantae</taxon>
        <taxon>Streptophyta</taxon>
        <taxon>Embryophyta</taxon>
        <taxon>Tracheophyta</taxon>
        <taxon>Spermatophyta</taxon>
        <taxon>Magnoliopsida</taxon>
        <taxon>eudicotyledons</taxon>
        <taxon>Gunneridae</taxon>
        <taxon>Pentapetalae</taxon>
        <taxon>rosids</taxon>
        <taxon>malvids</taxon>
        <taxon>Brassicales</taxon>
        <taxon>Brassicaceae</taxon>
        <taxon>Eutremeae</taxon>
        <taxon>Eutrema</taxon>
    </lineage>
</organism>
<evidence type="ECO:0000256" key="12">
    <source>
        <dbReference type="SAM" id="Phobius"/>
    </source>
</evidence>
<evidence type="ECO:0000256" key="7">
    <source>
        <dbReference type="ARBA" id="ARBA00022824"/>
    </source>
</evidence>
<dbReference type="GO" id="GO:0005789">
    <property type="term" value="C:endoplasmic reticulum membrane"/>
    <property type="evidence" value="ECO:0007669"/>
    <property type="project" value="UniProtKB-SubCell"/>
</dbReference>
<evidence type="ECO:0000313" key="14">
    <source>
        <dbReference type="Proteomes" id="UP000030689"/>
    </source>
</evidence>
<evidence type="ECO:0000256" key="10">
    <source>
        <dbReference type="ARBA" id="ARBA00022989"/>
    </source>
</evidence>
<comment type="subcellular location">
    <subcellularLocation>
        <location evidence="1">Endoplasmic reticulum membrane</location>
        <topology evidence="1">Single-pass type IV membrane protein</topology>
    </subcellularLocation>
</comment>
<dbReference type="UniPathway" id="UPA00196"/>
<dbReference type="GO" id="GO:0000225">
    <property type="term" value="F:N-acetylglucosaminylphosphatidylinositol deacetylase activity"/>
    <property type="evidence" value="ECO:0007669"/>
    <property type="project" value="UniProtKB-EC"/>
</dbReference>
<comment type="similarity">
    <text evidence="3">Belongs to the USE1 family.</text>
</comment>
<keyword evidence="7" id="KW-0256">Endoplasmic reticulum</keyword>
<dbReference type="GO" id="GO:0006506">
    <property type="term" value="P:GPI anchor biosynthetic process"/>
    <property type="evidence" value="ECO:0007669"/>
    <property type="project" value="UniProtKB-UniPathway"/>
</dbReference>
<dbReference type="EMBL" id="KI517398">
    <property type="protein sequence ID" value="ESQ50040.1"/>
    <property type="molecule type" value="Genomic_DNA"/>
</dbReference>
<evidence type="ECO:0000256" key="8">
    <source>
        <dbReference type="ARBA" id="ARBA00022892"/>
    </source>
</evidence>
<dbReference type="OrthoDB" id="440160at2759"/>
<dbReference type="Pfam" id="PF02585">
    <property type="entry name" value="PIG-L"/>
    <property type="match status" value="1"/>
</dbReference>
<dbReference type="AlphaFoldDB" id="V4LHR6"/>
<dbReference type="EC" id="3.5.1.89" evidence="4"/>
<accession>V4LHR6</accession>
<reference evidence="13 14" key="1">
    <citation type="journal article" date="2013" name="Front. Plant Sci.">
        <title>The Reference Genome of the Halophytic Plant Eutrema salsugineum.</title>
        <authorList>
            <person name="Yang R."/>
            <person name="Jarvis D.E."/>
            <person name="Chen H."/>
            <person name="Beilstein M.A."/>
            <person name="Grimwood J."/>
            <person name="Jenkins J."/>
            <person name="Shu S."/>
            <person name="Prochnik S."/>
            <person name="Xin M."/>
            <person name="Ma C."/>
            <person name="Schmutz J."/>
            <person name="Wing R.A."/>
            <person name="Mitchell-Olds T."/>
            <person name="Schumaker K.S."/>
            <person name="Wang X."/>
        </authorList>
    </citation>
    <scope>NUCLEOTIDE SEQUENCE [LARGE SCALE GENOMIC DNA]</scope>
</reference>
<dbReference type="Pfam" id="PF09753">
    <property type="entry name" value="Use1"/>
    <property type="match status" value="1"/>
</dbReference>
<protein>
    <recommendedName>
        <fullName evidence="4">N-acetylglucosaminylphosphatidylinositol deacetylase</fullName>
        <ecNumber evidence="4">3.5.1.89</ecNumber>
    </recommendedName>
</protein>
<feature type="transmembrane region" description="Helical" evidence="12">
    <location>
        <begin position="76"/>
        <end position="99"/>
    </location>
</feature>
<dbReference type="eggNOG" id="KOG3332">
    <property type="taxonomic scope" value="Eukaryota"/>
</dbReference>
<keyword evidence="5" id="KW-0813">Transport</keyword>
<dbReference type="Gene3D" id="3.40.50.10320">
    <property type="entry name" value="LmbE-like"/>
    <property type="match status" value="1"/>
</dbReference>
<dbReference type="InterPro" id="IPR019150">
    <property type="entry name" value="Vesicle_transport_protein_Use1"/>
</dbReference>
<dbReference type="KEGG" id="eus:EUTSA_v10002036mg"/>
<dbReference type="STRING" id="72664.V4LHR6"/>
<proteinExistence type="inferred from homology"/>
<evidence type="ECO:0000256" key="1">
    <source>
        <dbReference type="ARBA" id="ARBA00004163"/>
    </source>
</evidence>
<dbReference type="Gramene" id="ESQ50040">
    <property type="protein sequence ID" value="ESQ50040"/>
    <property type="gene ID" value="EUTSA_v10002036mg"/>
</dbReference>
<dbReference type="Proteomes" id="UP000030689">
    <property type="component" value="Unassembled WGS sequence"/>
</dbReference>
<keyword evidence="6 12" id="KW-0812">Transmembrane</keyword>
<dbReference type="PANTHER" id="PTHR12993">
    <property type="entry name" value="N-ACETYLGLUCOSAMINYL-PHOSPHATIDYLINOSITOL DE-N-ACETYLASE-RELATED"/>
    <property type="match status" value="1"/>
</dbReference>
<dbReference type="GO" id="GO:0015031">
    <property type="term" value="P:protein transport"/>
    <property type="evidence" value="ECO:0007669"/>
    <property type="project" value="UniProtKB-KW"/>
</dbReference>
<evidence type="ECO:0000256" key="9">
    <source>
        <dbReference type="ARBA" id="ARBA00022927"/>
    </source>
</evidence>
<evidence type="ECO:0000313" key="13">
    <source>
        <dbReference type="EMBL" id="ESQ50040.1"/>
    </source>
</evidence>
<keyword evidence="9" id="KW-0653">Protein transport</keyword>
<dbReference type="PANTHER" id="PTHR12993:SF11">
    <property type="entry name" value="N-ACETYLGLUCOSAMINYL-PHOSPHATIDYLINOSITOL DE-N-ACETYLASE"/>
    <property type="match status" value="1"/>
</dbReference>
<evidence type="ECO:0000256" key="4">
    <source>
        <dbReference type="ARBA" id="ARBA00012176"/>
    </source>
</evidence>
<keyword evidence="8" id="KW-0931">ER-Golgi transport</keyword>
<name>V4LHR6_EUTSA</name>
<sequence>MMAISKTEINLRRLLSAAPNQQNQSKLMHYVATLREQLEQLSEEKTHEGLPRVTKTKVNEYYEKIEAVASKIAAQVMAWFVVALSLIVIWVASLCKIFFGATFSFKAAILDDGITPHKKNVLFVIAHPDDESMFFSPTINYLTTNAYNLHILCFSTGNDDGMGSIRKDELHQACAVLRVPLQQLKILDHPNLQDGFGQVWSHDLLTEIIDEAVTNHDIHTIITFDNYGVSGHSNHRDVHHGVLKFLKIRTERNIKAWEKLVSLKIFRKYCGPVDWLSILSAKRHPSKLIIINEQPWKSFEAMAQHLSQWVWFRKLFVIFSSYTYTNILCRINP</sequence>
<gene>
    <name evidence="13" type="ORF">EUTSA_v10002036mg</name>
</gene>
<keyword evidence="11 12" id="KW-0472">Membrane</keyword>
<keyword evidence="10 12" id="KW-1133">Transmembrane helix</keyword>
<comment type="similarity">
    <text evidence="2">Belongs to the PIGL family.</text>
</comment>
<evidence type="ECO:0000256" key="11">
    <source>
        <dbReference type="ARBA" id="ARBA00023136"/>
    </source>
</evidence>
<dbReference type="OMA" id="VSRYMWF"/>
<dbReference type="SUPFAM" id="SSF102588">
    <property type="entry name" value="LmbE-like"/>
    <property type="match status" value="1"/>
</dbReference>
<evidence type="ECO:0000256" key="3">
    <source>
        <dbReference type="ARBA" id="ARBA00007891"/>
    </source>
</evidence>
<dbReference type="GO" id="GO:0016192">
    <property type="term" value="P:vesicle-mediated transport"/>
    <property type="evidence" value="ECO:0007669"/>
    <property type="project" value="UniProtKB-KW"/>
</dbReference>
<dbReference type="InterPro" id="IPR024078">
    <property type="entry name" value="LmbE-like_dom_sf"/>
</dbReference>
<evidence type="ECO:0000256" key="2">
    <source>
        <dbReference type="ARBA" id="ARBA00006066"/>
    </source>
</evidence>